<gene>
    <name evidence="2" type="ORF">NEISICOT_00348</name>
</gene>
<accession>C6M1G4</accession>
<protein>
    <recommendedName>
        <fullName evidence="4">Sel1 repeat protein</fullName>
    </recommendedName>
</protein>
<reference evidence="2" key="1">
    <citation type="submission" date="2009-07" db="EMBL/GenBank/DDBJ databases">
        <authorList>
            <person name="Weinstock G."/>
            <person name="Sodergren E."/>
            <person name="Clifton S."/>
            <person name="Fulton L."/>
            <person name="Fulton B."/>
            <person name="Courtney L."/>
            <person name="Fronick C."/>
            <person name="Harrison M."/>
            <person name="Strong C."/>
            <person name="Farmer C."/>
            <person name="Delahaunty K."/>
            <person name="Markovic C."/>
            <person name="Hall O."/>
            <person name="Minx P."/>
            <person name="Tomlinson C."/>
            <person name="Mitreva M."/>
            <person name="Nelson J."/>
            <person name="Hou S."/>
            <person name="Wollam A."/>
            <person name="Pepin K.H."/>
            <person name="Johnson M."/>
            <person name="Bhonagiri V."/>
            <person name="Nash W.E."/>
            <person name="Warren W."/>
            <person name="Chinwalla A."/>
            <person name="Mardis E.R."/>
            <person name="Wilson R.K."/>
        </authorList>
    </citation>
    <scope>NUCLEOTIDE SEQUENCE [LARGE SCALE GENOMIC DNA]</scope>
    <source>
        <strain evidence="2">ATCC 29256</strain>
    </source>
</reference>
<comment type="caution">
    <text evidence="2">The sequence shown here is derived from an EMBL/GenBank/DDBJ whole genome shotgun (WGS) entry which is preliminary data.</text>
</comment>
<evidence type="ECO:0000256" key="1">
    <source>
        <dbReference type="SAM" id="SignalP"/>
    </source>
</evidence>
<dbReference type="SUPFAM" id="SSF81901">
    <property type="entry name" value="HCP-like"/>
    <property type="match status" value="1"/>
</dbReference>
<proteinExistence type="predicted"/>
<evidence type="ECO:0000313" key="3">
    <source>
        <dbReference type="Proteomes" id="UP000005365"/>
    </source>
</evidence>
<feature type="signal peptide" evidence="1">
    <location>
        <begin position="1"/>
        <end position="23"/>
    </location>
</feature>
<evidence type="ECO:0000313" key="2">
    <source>
        <dbReference type="EMBL" id="EET45642.1"/>
    </source>
</evidence>
<name>C6M1G4_NEISI</name>
<keyword evidence="3" id="KW-1185">Reference proteome</keyword>
<feature type="chain" id="PRO_5002968753" description="Sel1 repeat protein" evidence="1">
    <location>
        <begin position="24"/>
        <end position="380"/>
    </location>
</feature>
<evidence type="ECO:0008006" key="4">
    <source>
        <dbReference type="Google" id="ProtNLM"/>
    </source>
</evidence>
<sequence>MNKLTFIALLVPLLVSCGSVSLSQSDRDYTQTHPAPKAFDSKRTEYTCATWTLPSPPDAESHLWYRAATLLDAKDWRMNKQEFQDMIVLYEAAASKGHYQAINNLYLLYTHVQGSTGIMYNPLHNRARKWLHYGLDKNWAMANYWLFDALYEGNAGYRRNPQLGLAYLQKAVDLGVPLAQYELSLIYDKQFKDMNTRELLLGCAAKQGFSAAMEELSRIKRIRYENLQESLLLMHNAVRQGGEGGGGAALKLKMVFAKNKELMDQFSDIHADPIREAAYKELKVALKGTGTQSGNPFYTFPRLDEVLPLPPAKTHWKGIYSAMSKQDAAFYQNPPDTAALAADILKRDIVKKKKFTGRRAKIKINRTPHRYPYKLRTNTT</sequence>
<organism evidence="2 3">
    <name type="scientific">Neisseria sicca ATCC 29256</name>
    <dbReference type="NCBI Taxonomy" id="547045"/>
    <lineage>
        <taxon>Bacteria</taxon>
        <taxon>Pseudomonadati</taxon>
        <taxon>Pseudomonadota</taxon>
        <taxon>Betaproteobacteria</taxon>
        <taxon>Neisseriales</taxon>
        <taxon>Neisseriaceae</taxon>
        <taxon>Neisseria</taxon>
    </lineage>
</organism>
<dbReference type="RefSeq" id="WP_003755686.1">
    <property type="nucleotide sequence ID" value="NZ_ACKO02000002.1"/>
</dbReference>
<dbReference type="Gene3D" id="1.25.40.10">
    <property type="entry name" value="Tetratricopeptide repeat domain"/>
    <property type="match status" value="1"/>
</dbReference>
<keyword evidence="1" id="KW-0732">Signal</keyword>
<dbReference type="PROSITE" id="PS51257">
    <property type="entry name" value="PROKAR_LIPOPROTEIN"/>
    <property type="match status" value="1"/>
</dbReference>
<dbReference type="AlphaFoldDB" id="C6M1G4"/>
<dbReference type="Proteomes" id="UP000005365">
    <property type="component" value="Unassembled WGS sequence"/>
</dbReference>
<dbReference type="eggNOG" id="COG0790">
    <property type="taxonomic scope" value="Bacteria"/>
</dbReference>
<dbReference type="InterPro" id="IPR011990">
    <property type="entry name" value="TPR-like_helical_dom_sf"/>
</dbReference>
<dbReference type="EMBL" id="ACKO02000002">
    <property type="protein sequence ID" value="EET45642.1"/>
    <property type="molecule type" value="Genomic_DNA"/>
</dbReference>